<dbReference type="Proteomes" id="UP000319142">
    <property type="component" value="Unassembled WGS sequence"/>
</dbReference>
<sequence length="91" mass="10022">MKAVNTESAVRGHDLYTIFTKLKPDTQKAICSEFFASTETELAPLLKECSKYFEQGRYSFEQIGGSYSLTGVRTLARGLLDAVMAYGKGNA</sequence>
<reference evidence="1 2" key="1">
    <citation type="submission" date="2019-07" db="EMBL/GenBank/DDBJ databases">
        <title>The pathways for chlorine oxyanion respiration interact through the shared metabolite chlorate.</title>
        <authorList>
            <person name="Barnum T.P."/>
            <person name="Cheng Y."/>
            <person name="Hill K.A."/>
            <person name="Lucas L.N."/>
            <person name="Carlson H.K."/>
            <person name="Coates J.D."/>
        </authorList>
    </citation>
    <scope>NUCLEOTIDE SEQUENCE [LARGE SCALE GENOMIC DNA]</scope>
    <source>
        <strain evidence="1">UCB</strain>
    </source>
</reference>
<comment type="caution">
    <text evidence="1">The sequence shown here is derived from an EMBL/GenBank/DDBJ whole genome shotgun (WGS) entry which is preliminary data.</text>
</comment>
<evidence type="ECO:0000313" key="1">
    <source>
        <dbReference type="EMBL" id="TVT30141.1"/>
    </source>
</evidence>
<proteinExistence type="predicted"/>
<evidence type="ECO:0000313" key="2">
    <source>
        <dbReference type="Proteomes" id="UP000319142"/>
    </source>
</evidence>
<gene>
    <name evidence="1" type="ORF">FHK81_17120</name>
</gene>
<name>A0A558B0V1_9GAMM</name>
<dbReference type="AlphaFoldDB" id="A0A558B0V1"/>
<accession>A0A558B0V1</accession>
<organism evidence="1 2">
    <name type="scientific">Marinobacter vinifirmus</name>
    <dbReference type="NCBI Taxonomy" id="355591"/>
    <lineage>
        <taxon>Bacteria</taxon>
        <taxon>Pseudomonadati</taxon>
        <taxon>Pseudomonadota</taxon>
        <taxon>Gammaproteobacteria</taxon>
        <taxon>Pseudomonadales</taxon>
        <taxon>Marinobacteraceae</taxon>
        <taxon>Marinobacter</taxon>
    </lineage>
</organism>
<protein>
    <submittedName>
        <fullName evidence="1">Uncharacterized protein</fullName>
    </submittedName>
</protein>
<dbReference type="EMBL" id="VMRX01000074">
    <property type="protein sequence ID" value="TVT30141.1"/>
    <property type="molecule type" value="Genomic_DNA"/>
</dbReference>